<dbReference type="PANTHER" id="PTHR34836">
    <property type="entry name" value="OS06G0188250 PROTEIN"/>
    <property type="match status" value="1"/>
</dbReference>
<evidence type="ECO:0000256" key="4">
    <source>
        <dbReference type="ARBA" id="ARBA00022692"/>
    </source>
</evidence>
<dbReference type="InterPro" id="IPR028082">
    <property type="entry name" value="Peripla_BP_I"/>
</dbReference>
<dbReference type="InterPro" id="IPR001828">
    <property type="entry name" value="ANF_lig-bd_rcpt"/>
</dbReference>
<dbReference type="EMBL" id="JASCZI010000026">
    <property type="protein sequence ID" value="MED6107104.1"/>
    <property type="molecule type" value="Genomic_DNA"/>
</dbReference>
<keyword evidence="6" id="KW-0406">Ion transport</keyword>
<comment type="caution">
    <text evidence="16">The sequence shown here is derived from an EMBL/GenBank/DDBJ whole genome shotgun (WGS) entry which is preliminary data.</text>
</comment>
<evidence type="ECO:0000313" key="16">
    <source>
        <dbReference type="EMBL" id="MED6107104.1"/>
    </source>
</evidence>
<evidence type="ECO:0000256" key="2">
    <source>
        <dbReference type="ARBA" id="ARBA00011095"/>
    </source>
</evidence>
<keyword evidence="14" id="KW-0732">Signal</keyword>
<keyword evidence="7 13" id="KW-0472">Membrane</keyword>
<feature type="signal peptide" evidence="14">
    <location>
        <begin position="1"/>
        <end position="16"/>
    </location>
</feature>
<comment type="function">
    <text evidence="12">Glutamate-gated receptor that probably acts as a non-selective cation channel. May be involved in light-signal transduction and calcium homeostasis via the regulation of calcium influx into cells.</text>
</comment>
<evidence type="ECO:0000256" key="14">
    <source>
        <dbReference type="SAM" id="SignalP"/>
    </source>
</evidence>
<evidence type="ECO:0000256" key="13">
    <source>
        <dbReference type="SAM" id="Phobius"/>
    </source>
</evidence>
<evidence type="ECO:0000256" key="8">
    <source>
        <dbReference type="ARBA" id="ARBA00023170"/>
    </source>
</evidence>
<evidence type="ECO:0000259" key="15">
    <source>
        <dbReference type="SMART" id="SM00079"/>
    </source>
</evidence>
<feature type="transmembrane region" description="Helical" evidence="13">
    <location>
        <begin position="733"/>
        <end position="756"/>
    </location>
</feature>
<keyword evidence="17" id="KW-1185">Reference proteome</keyword>
<organism evidence="16 17">
    <name type="scientific">Stylosanthes scabra</name>
    <dbReference type="NCBI Taxonomy" id="79078"/>
    <lineage>
        <taxon>Eukaryota</taxon>
        <taxon>Viridiplantae</taxon>
        <taxon>Streptophyta</taxon>
        <taxon>Embryophyta</taxon>
        <taxon>Tracheophyta</taxon>
        <taxon>Spermatophyta</taxon>
        <taxon>Magnoliopsida</taxon>
        <taxon>eudicotyledons</taxon>
        <taxon>Gunneridae</taxon>
        <taxon>Pentapetalae</taxon>
        <taxon>rosids</taxon>
        <taxon>fabids</taxon>
        <taxon>Fabales</taxon>
        <taxon>Fabaceae</taxon>
        <taxon>Papilionoideae</taxon>
        <taxon>50 kb inversion clade</taxon>
        <taxon>dalbergioids sensu lato</taxon>
        <taxon>Dalbergieae</taxon>
        <taxon>Pterocarpus clade</taxon>
        <taxon>Stylosanthes</taxon>
    </lineage>
</organism>
<proteinExistence type="predicted"/>
<dbReference type="Gene3D" id="3.40.50.2300">
    <property type="match status" value="2"/>
</dbReference>
<feature type="domain" description="Ionotropic glutamate receptor C-terminal" evidence="15">
    <location>
        <begin position="449"/>
        <end position="713"/>
    </location>
</feature>
<sequence>MLFLALLLPLSVWSKANDSKHHERGGSNSCIDKKIVNIGVVIKDFHSQIQMEQKIAMKIAVKDVHSFLNCYKLVLNFNDSHWNPSTMVAAAVIGSKLDGATLVNEIHQRSKEIPILSLTSSSEIRQIPLPNFMQIGNNDITLNLQCVAAIVGEFSWRKVTAIYEHDNGFTSYDSDILTKLSYSLSHVNSEIENYVAFPSMNTLLDPKTAIEHELKKLKNKSYNRVFLILQSSLEFATMLFEKANRMGLMEKGSVWIITDGIASHLDSMEYSSVTFNMQGVLGCKTSFVETSQAFKRFKFAFRREFELEYPEGGGMENPYPSLLALKAYDAIWIIAHALRKLESQGNFSMEELSKNVVATNYEGLSGKISFKDGKLLEPPTFKIVNVIGRSYNELAYWSPESGFSENLANQVISPTSASSGRVLLSNANWPGGSKTVPKGWVYSNEGRRSLKIGVPAGDPCPQFVNVSYDERLNQTHITGFSIHVFEAVVKNLPYQLPYEFVPFYGSYDDIVVQVNNKVFDAAVGDIQVIEQRYAYAEFSHPYIPSGEPVKTNLARAVLAPWLFAILIVTACFTASLSSMMTVSHLEPSVPDIQTLLRTNAVVGCNKNTFLVHYLVNELKFKPENVRGFDSISDFPRAFENKEIEAAFTIAPHAEVFLATHCKGYIKAGPTLKLGGLGFAFLKGSALAIDISRATLKAIESGEVDKLEQQMLSRTTCGSTNSNIQNDELGPQPFFGLFGICGGIASFGFLASMVPLIRKKGKGILNYLEGKIISLLQRGLGNAAGLTGAIHFNECRRVLQRHPCSVVNAGSSFEGEGVPLGSLTALVGLDATGSSGGTSSIQCHQLIWRHWFG</sequence>
<dbReference type="Gene3D" id="3.40.190.10">
    <property type="entry name" value="Periplasmic binding protein-like II"/>
    <property type="match status" value="3"/>
</dbReference>
<evidence type="ECO:0000256" key="11">
    <source>
        <dbReference type="ARBA" id="ARBA00023303"/>
    </source>
</evidence>
<name>A0ABU6Q6M3_9FABA</name>
<comment type="subunit">
    <text evidence="2">May form heteromers.</text>
</comment>
<protein>
    <recommendedName>
        <fullName evidence="15">Ionotropic glutamate receptor C-terminal domain-containing protein</fullName>
    </recommendedName>
</protein>
<dbReference type="SMART" id="SM00079">
    <property type="entry name" value="PBPe"/>
    <property type="match status" value="1"/>
</dbReference>
<evidence type="ECO:0000256" key="3">
    <source>
        <dbReference type="ARBA" id="ARBA00022448"/>
    </source>
</evidence>
<evidence type="ECO:0000256" key="1">
    <source>
        <dbReference type="ARBA" id="ARBA00004141"/>
    </source>
</evidence>
<keyword evidence="11" id="KW-0407">Ion channel</keyword>
<dbReference type="CDD" id="cd13686">
    <property type="entry name" value="GluR_Plant"/>
    <property type="match status" value="1"/>
</dbReference>
<evidence type="ECO:0000256" key="7">
    <source>
        <dbReference type="ARBA" id="ARBA00023136"/>
    </source>
</evidence>
<dbReference type="SUPFAM" id="SSF53822">
    <property type="entry name" value="Periplasmic binding protein-like I"/>
    <property type="match status" value="1"/>
</dbReference>
<comment type="subcellular location">
    <subcellularLocation>
        <location evidence="1">Membrane</location>
        <topology evidence="1">Multi-pass membrane protein</topology>
    </subcellularLocation>
</comment>
<keyword evidence="9" id="KW-0325">Glycoprotein</keyword>
<evidence type="ECO:0000313" key="17">
    <source>
        <dbReference type="Proteomes" id="UP001341840"/>
    </source>
</evidence>
<evidence type="ECO:0000256" key="5">
    <source>
        <dbReference type="ARBA" id="ARBA00022989"/>
    </source>
</evidence>
<keyword evidence="10" id="KW-1071">Ligand-gated ion channel</keyword>
<keyword evidence="8" id="KW-0675">Receptor</keyword>
<evidence type="ECO:0000256" key="10">
    <source>
        <dbReference type="ARBA" id="ARBA00023286"/>
    </source>
</evidence>
<dbReference type="InterPro" id="IPR001320">
    <property type="entry name" value="Iontro_rcpt_C"/>
</dbReference>
<keyword evidence="4 13" id="KW-0812">Transmembrane</keyword>
<feature type="chain" id="PRO_5045530179" description="Ionotropic glutamate receptor C-terminal domain-containing protein" evidence="14">
    <location>
        <begin position="17"/>
        <end position="852"/>
    </location>
</feature>
<dbReference type="Pfam" id="PF01094">
    <property type="entry name" value="ANF_receptor"/>
    <property type="match status" value="1"/>
</dbReference>
<reference evidence="16 17" key="1">
    <citation type="journal article" date="2023" name="Plants (Basel)">
        <title>Bridging the Gap: Combining Genomics and Transcriptomics Approaches to Understand Stylosanthes scabra, an Orphan Legume from the Brazilian Caatinga.</title>
        <authorList>
            <person name="Ferreira-Neto J.R.C."/>
            <person name="da Silva M.D."/>
            <person name="Binneck E."/>
            <person name="de Melo N.F."/>
            <person name="da Silva R.H."/>
            <person name="de Melo A.L.T.M."/>
            <person name="Pandolfi V."/>
            <person name="Bustamante F.O."/>
            <person name="Brasileiro-Vidal A.C."/>
            <person name="Benko-Iseppon A.M."/>
        </authorList>
    </citation>
    <scope>NUCLEOTIDE SEQUENCE [LARGE SCALE GENOMIC DNA]</scope>
    <source>
        <tissue evidence="16">Leaves</tissue>
    </source>
</reference>
<accession>A0ABU6Q6M3</accession>
<dbReference type="Pfam" id="PF00060">
    <property type="entry name" value="Lig_chan"/>
    <property type="match status" value="1"/>
</dbReference>
<dbReference type="SUPFAM" id="SSF53850">
    <property type="entry name" value="Periplasmic binding protein-like II"/>
    <property type="match status" value="1"/>
</dbReference>
<dbReference type="InterPro" id="IPR015683">
    <property type="entry name" value="Ionotropic_Glu_rcpt"/>
</dbReference>
<evidence type="ECO:0000256" key="12">
    <source>
        <dbReference type="ARBA" id="ARBA00049638"/>
    </source>
</evidence>
<gene>
    <name evidence="16" type="ORF">PIB30_010825</name>
</gene>
<evidence type="ECO:0000256" key="9">
    <source>
        <dbReference type="ARBA" id="ARBA00023180"/>
    </source>
</evidence>
<keyword evidence="3" id="KW-0813">Transport</keyword>
<dbReference type="PANTHER" id="PTHR34836:SF1">
    <property type="entry name" value="OS09G0428600 PROTEIN"/>
    <property type="match status" value="1"/>
</dbReference>
<dbReference type="Proteomes" id="UP001341840">
    <property type="component" value="Unassembled WGS sequence"/>
</dbReference>
<keyword evidence="5 13" id="KW-1133">Transmembrane helix</keyword>
<evidence type="ECO:0000256" key="6">
    <source>
        <dbReference type="ARBA" id="ARBA00023065"/>
    </source>
</evidence>